<dbReference type="NCBIfam" id="TIGR00014">
    <property type="entry name" value="arsC"/>
    <property type="match status" value="1"/>
</dbReference>
<dbReference type="EMBL" id="LC341249">
    <property type="protein sequence ID" value="BBB87100.1"/>
    <property type="molecule type" value="Genomic_DNA"/>
</dbReference>
<keyword evidence="2" id="KW-0560">Oxidoreductase</keyword>
<evidence type="ECO:0000256" key="3">
    <source>
        <dbReference type="ARBA" id="ARBA00038969"/>
    </source>
</evidence>
<dbReference type="PROSITE" id="PS51353">
    <property type="entry name" value="ARSC"/>
    <property type="match status" value="1"/>
</dbReference>
<dbReference type="Pfam" id="PF03960">
    <property type="entry name" value="ArsC"/>
    <property type="match status" value="1"/>
</dbReference>
<evidence type="ECO:0000256" key="1">
    <source>
        <dbReference type="ARBA" id="ARBA00007198"/>
    </source>
</evidence>
<dbReference type="InterPro" id="IPR006660">
    <property type="entry name" value="Arsenate_reductase-like"/>
</dbReference>
<dbReference type="PANTHER" id="PTHR30041:SF5">
    <property type="entry name" value="ARSENATE REDUCTASE-RELATED"/>
    <property type="match status" value="1"/>
</dbReference>
<protein>
    <recommendedName>
        <fullName evidence="3">arsenate reductase (glutathione/glutaredoxin)</fullName>
        <ecNumber evidence="3">1.20.4.1</ecNumber>
    </recommendedName>
</protein>
<comment type="similarity">
    <text evidence="1 4">Belongs to the ArsC family.</text>
</comment>
<name>A0A2Z5WB79_STRAG</name>
<dbReference type="InterPro" id="IPR006659">
    <property type="entry name" value="Arsenate_reductase"/>
</dbReference>
<reference evidence="5" key="1">
    <citation type="submission" date="2017-12" db="EMBL/GenBank/DDBJ databases">
        <title>Streptococcus agalactiae, cps cluster and flanking regions.</title>
        <authorList>
            <person name="Nagano N."/>
            <person name="Nagano Y."/>
            <person name="Suzuki M."/>
            <person name="Kimura K."/>
            <person name="Arakawa Y."/>
        </authorList>
    </citation>
    <scope>NUCLEOTIDE SEQUENCE</scope>
    <source>
        <strain evidence="5">SU12</strain>
    </source>
</reference>
<dbReference type="InterPro" id="IPR036249">
    <property type="entry name" value="Thioredoxin-like_sf"/>
</dbReference>
<dbReference type="Gene3D" id="3.40.30.10">
    <property type="entry name" value="Glutaredoxin"/>
    <property type="match status" value="1"/>
</dbReference>
<dbReference type="PANTHER" id="PTHR30041">
    <property type="entry name" value="ARSENATE REDUCTASE"/>
    <property type="match status" value="1"/>
</dbReference>
<dbReference type="RefSeq" id="WP_395089325.1">
    <property type="nucleotide sequence ID" value="NZ_JBIMNJ010000001.1"/>
</dbReference>
<dbReference type="EC" id="1.20.4.1" evidence="3"/>
<accession>A0A2Z5WB79</accession>
<dbReference type="SUPFAM" id="SSF52833">
    <property type="entry name" value="Thioredoxin-like"/>
    <property type="match status" value="1"/>
</dbReference>
<sequence>MMEKVRIYHNPNCGTSRNVLAIIRHCGIEPEIIYYLKTPPSRMELVELLLEMKLSARELLRTDVPAYEKFNLESSSVTDEEMIDAMIQDPILINRPIVVTSKGAKLCRPCEEILTILPVKMEKDFVKEDGQIIQSL</sequence>
<dbReference type="AlphaFoldDB" id="A0A2Z5WB79"/>
<dbReference type="CDD" id="cd03034">
    <property type="entry name" value="ArsC_ArsC"/>
    <property type="match status" value="1"/>
</dbReference>
<proteinExistence type="inferred from homology"/>
<dbReference type="GO" id="GO:0008794">
    <property type="term" value="F:arsenate reductase (glutaredoxin) activity"/>
    <property type="evidence" value="ECO:0007669"/>
    <property type="project" value="UniProtKB-EC"/>
</dbReference>
<evidence type="ECO:0000313" key="5">
    <source>
        <dbReference type="EMBL" id="BBB87100.1"/>
    </source>
</evidence>
<organism evidence="5">
    <name type="scientific">Streptococcus agalactiae</name>
    <dbReference type="NCBI Taxonomy" id="1311"/>
    <lineage>
        <taxon>Bacteria</taxon>
        <taxon>Bacillati</taxon>
        <taxon>Bacillota</taxon>
        <taxon>Bacilli</taxon>
        <taxon>Lactobacillales</taxon>
        <taxon>Streptococcaceae</taxon>
        <taxon>Streptococcus</taxon>
    </lineage>
</organism>
<evidence type="ECO:0000256" key="4">
    <source>
        <dbReference type="PROSITE-ProRule" id="PRU01282"/>
    </source>
</evidence>
<dbReference type="GO" id="GO:0046685">
    <property type="term" value="P:response to arsenic-containing substance"/>
    <property type="evidence" value="ECO:0007669"/>
    <property type="project" value="TreeGrafter"/>
</dbReference>
<evidence type="ECO:0000256" key="2">
    <source>
        <dbReference type="ARBA" id="ARBA00023002"/>
    </source>
</evidence>